<dbReference type="Proteomes" id="UP000006222">
    <property type="component" value="Unassembled WGS sequence"/>
</dbReference>
<sequence>MPDEAANWLDSSNFADKQRNSMAELVIPDVPTGLTTSDRVDKFVARSRWL</sequence>
<evidence type="ECO:0000313" key="1">
    <source>
        <dbReference type="EMBL" id="EGF25237.1"/>
    </source>
</evidence>
<dbReference type="AlphaFoldDB" id="F2AYP0"/>
<accession>F2AYP0</accession>
<comment type="caution">
    <text evidence="1">The sequence shown here is derived from an EMBL/GenBank/DDBJ whole genome shotgun (WGS) entry which is preliminary data.</text>
</comment>
<reference evidence="1 2" key="1">
    <citation type="journal article" date="2013" name="Mar. Genomics">
        <title>Expression of sulfatases in Rhodopirellula baltica and the diversity of sulfatases in the genus Rhodopirellula.</title>
        <authorList>
            <person name="Wegner C.E."/>
            <person name="Richter-Heitmann T."/>
            <person name="Klindworth A."/>
            <person name="Klockow C."/>
            <person name="Richter M."/>
            <person name="Achstetter T."/>
            <person name="Glockner F.O."/>
            <person name="Harder J."/>
        </authorList>
    </citation>
    <scope>NUCLEOTIDE SEQUENCE [LARGE SCALE GENOMIC DNA]</scope>
    <source>
        <strain evidence="1 2">WH47</strain>
    </source>
</reference>
<dbReference type="PATRIC" id="fig|991778.3.peg.5130"/>
<evidence type="ECO:0000313" key="2">
    <source>
        <dbReference type="Proteomes" id="UP000006222"/>
    </source>
</evidence>
<name>F2AYP0_RHOBT</name>
<gene>
    <name evidence="1" type="ORF">RBWH47_01013</name>
</gene>
<organism evidence="1 2">
    <name type="scientific">Rhodopirellula baltica WH47</name>
    <dbReference type="NCBI Taxonomy" id="991778"/>
    <lineage>
        <taxon>Bacteria</taxon>
        <taxon>Pseudomonadati</taxon>
        <taxon>Planctomycetota</taxon>
        <taxon>Planctomycetia</taxon>
        <taxon>Pirellulales</taxon>
        <taxon>Pirellulaceae</taxon>
        <taxon>Rhodopirellula</taxon>
    </lineage>
</organism>
<dbReference type="EMBL" id="AFAR01000244">
    <property type="protein sequence ID" value="EGF25237.1"/>
    <property type="molecule type" value="Genomic_DNA"/>
</dbReference>
<protein>
    <submittedName>
        <fullName evidence="1">Uncharacterized protein</fullName>
    </submittedName>
</protein>
<proteinExistence type="predicted"/>